<feature type="active site" description="Charge relay system" evidence="2">
    <location>
        <position position="363"/>
    </location>
</feature>
<feature type="domain" description="BAAT/Acyl-CoA thioester hydrolase C-terminal" evidence="4">
    <location>
        <begin position="408"/>
        <end position="443"/>
    </location>
</feature>
<dbReference type="EMBL" id="WKFB01000432">
    <property type="protein sequence ID" value="KAF6723308.1"/>
    <property type="molecule type" value="Genomic_DNA"/>
</dbReference>
<feature type="domain" description="Acyl-CoA thioester hydrolase/bile acid-CoA amino acid N-acetyltransferase" evidence="3">
    <location>
        <begin position="19"/>
        <end position="148"/>
    </location>
</feature>
<dbReference type="Gene3D" id="3.40.50.1820">
    <property type="entry name" value="alpha/beta hydrolase"/>
    <property type="match status" value="1"/>
</dbReference>
<evidence type="ECO:0000313" key="5">
    <source>
        <dbReference type="EMBL" id="KAF6723308.1"/>
    </source>
</evidence>
<feature type="active site" description="Charge relay system" evidence="2">
    <location>
        <position position="237"/>
    </location>
</feature>
<gene>
    <name evidence="5" type="ORF">FQA47_017711</name>
</gene>
<dbReference type="Gene3D" id="2.60.40.2240">
    <property type="entry name" value="Acyl-CoA thioester hydrolase/BAAT N-terminal domain"/>
    <property type="match status" value="1"/>
</dbReference>
<reference evidence="5" key="1">
    <citation type="journal article" name="BMC Genomics">
        <title>Long-read sequencing and de novo genome assembly of marine medaka (Oryzias melastigma).</title>
        <authorList>
            <person name="Liang P."/>
            <person name="Saqib H.S.A."/>
            <person name="Ni X."/>
            <person name="Shen Y."/>
        </authorList>
    </citation>
    <scope>NUCLEOTIDE SEQUENCE</scope>
    <source>
        <strain evidence="5">Bigg-433</strain>
    </source>
</reference>
<name>A0A834C8Z6_ORYME</name>
<dbReference type="Pfam" id="PF08840">
    <property type="entry name" value="BAAT_C"/>
    <property type="match status" value="2"/>
</dbReference>
<dbReference type="PANTHER" id="PTHR10824:SF36">
    <property type="entry name" value="ACYL-COA THIOESTERASE 17-RELATED"/>
    <property type="match status" value="1"/>
</dbReference>
<evidence type="ECO:0000259" key="4">
    <source>
        <dbReference type="Pfam" id="PF08840"/>
    </source>
</evidence>
<feature type="domain" description="BAAT/Acyl-CoA thioester hydrolase C-terminal" evidence="4">
    <location>
        <begin position="211"/>
        <end position="382"/>
    </location>
</feature>
<sequence>MSQAVPPVLSVQPSRALVDEKFSVQVENLPPGCPVTVRSLYQSEDKDFWEAYGHYVSDHRGTVSVSEDVSLGGTYTGKEQMGLIWSMRPAPGSREGLRLRKRDMCTPMLVTISVYRGHEDFRDQTALASALVERWHMAPGVQRIEVRERGVQGTLFVPPGPGPFPALLDLWGGGGGLQEYRAALLASRGFAALALEYLKADDSKPNAPGDKYFETAFEIIRAHPQVAPDRVGIIGLCFGTLVALSLAAEYPMIKPRCIVCLSNVHHKSRKNTVTEFPEEVPERFKTVGAMENVLVWRDMGLAVLKMQHPKIPVGNIDCPMLLINGTDDQNWPTVEVASDIIKMMREAGKESLVTRVDYPGAGHLIEPPFSPLFRATNFMLSGTRKKGSVPIIHPTGAPQQLLVHGFSSDVAVMMLWGGKTKPHADAQEDSWRRILSFLQLHLYGDPSPKAKL</sequence>
<dbReference type="InterPro" id="IPR014940">
    <property type="entry name" value="BAAT_C"/>
</dbReference>
<keyword evidence="5" id="KW-0808">Transferase</keyword>
<dbReference type="InterPro" id="IPR016662">
    <property type="entry name" value="Acyl-CoA_thioEstase_long-chain"/>
</dbReference>
<dbReference type="GO" id="GO:0047617">
    <property type="term" value="F:fatty acyl-CoA hydrolase activity"/>
    <property type="evidence" value="ECO:0007669"/>
    <property type="project" value="TreeGrafter"/>
</dbReference>
<dbReference type="Pfam" id="PF04775">
    <property type="entry name" value="Bile_Hydr_Trans"/>
    <property type="match status" value="1"/>
</dbReference>
<dbReference type="PANTHER" id="PTHR10824">
    <property type="entry name" value="ACYL-COENZYME A THIOESTERASE-RELATED"/>
    <property type="match status" value="1"/>
</dbReference>
<comment type="caution">
    <text evidence="5">The sequence shown here is derived from an EMBL/GenBank/DDBJ whole genome shotgun (WGS) entry which is preliminary data.</text>
</comment>
<dbReference type="FunFam" id="2.60.40.2240:FF:000002">
    <property type="entry name" value="Acyl-CoA thioesterase 18"/>
    <property type="match status" value="1"/>
</dbReference>
<dbReference type="GO" id="GO:0006631">
    <property type="term" value="P:fatty acid metabolic process"/>
    <property type="evidence" value="ECO:0007669"/>
    <property type="project" value="TreeGrafter"/>
</dbReference>
<accession>A0A834C8Z6</accession>
<dbReference type="GO" id="GO:0006637">
    <property type="term" value="P:acyl-CoA metabolic process"/>
    <property type="evidence" value="ECO:0007669"/>
    <property type="project" value="InterPro"/>
</dbReference>
<evidence type="ECO:0000259" key="3">
    <source>
        <dbReference type="Pfam" id="PF04775"/>
    </source>
</evidence>
<evidence type="ECO:0000256" key="2">
    <source>
        <dbReference type="PIRSR" id="PIRSR016521-1"/>
    </source>
</evidence>
<dbReference type="Proteomes" id="UP000646548">
    <property type="component" value="Unassembled WGS sequence"/>
</dbReference>
<comment type="similarity">
    <text evidence="1">Belongs to the C/M/P thioester hydrolase family.</text>
</comment>
<dbReference type="SUPFAM" id="SSF53474">
    <property type="entry name" value="alpha/beta-Hydrolases"/>
    <property type="match status" value="1"/>
</dbReference>
<dbReference type="PIRSF" id="PIRSF016521">
    <property type="entry name" value="Acyl-CoA_hydro"/>
    <property type="match status" value="1"/>
</dbReference>
<dbReference type="GO" id="GO:0016746">
    <property type="term" value="F:acyltransferase activity"/>
    <property type="evidence" value="ECO:0007669"/>
    <property type="project" value="UniProtKB-KW"/>
</dbReference>
<evidence type="ECO:0000313" key="6">
    <source>
        <dbReference type="Proteomes" id="UP000646548"/>
    </source>
</evidence>
<dbReference type="InterPro" id="IPR029058">
    <property type="entry name" value="AB_hydrolase_fold"/>
</dbReference>
<dbReference type="InterPro" id="IPR042490">
    <property type="entry name" value="Thio_Ohase/BAAT_N"/>
</dbReference>
<keyword evidence="5" id="KW-0012">Acyltransferase</keyword>
<organism evidence="5 6">
    <name type="scientific">Oryzias melastigma</name>
    <name type="common">Marine medaka</name>
    <dbReference type="NCBI Taxonomy" id="30732"/>
    <lineage>
        <taxon>Eukaryota</taxon>
        <taxon>Metazoa</taxon>
        <taxon>Chordata</taxon>
        <taxon>Craniata</taxon>
        <taxon>Vertebrata</taxon>
        <taxon>Euteleostomi</taxon>
        <taxon>Actinopterygii</taxon>
        <taxon>Neopterygii</taxon>
        <taxon>Teleostei</taxon>
        <taxon>Neoteleostei</taxon>
        <taxon>Acanthomorphata</taxon>
        <taxon>Ovalentaria</taxon>
        <taxon>Atherinomorphae</taxon>
        <taxon>Beloniformes</taxon>
        <taxon>Adrianichthyidae</taxon>
        <taxon>Oryziinae</taxon>
        <taxon>Oryzias</taxon>
    </lineage>
</organism>
<dbReference type="InterPro" id="IPR006862">
    <property type="entry name" value="Thio_Ohase/aa_AcTrfase"/>
</dbReference>
<dbReference type="AlphaFoldDB" id="A0A834C8Z6"/>
<feature type="active site" description="Charge relay system" evidence="2">
    <location>
        <position position="328"/>
    </location>
</feature>
<protein>
    <submittedName>
        <fullName evidence="5">Bile acid-CoA:amino acid N-acyltransferase</fullName>
    </submittedName>
</protein>
<dbReference type="FunFam" id="3.40.50.1820:FF:000024">
    <property type="entry name" value="acyl-coenzyme A thioesterase 4"/>
    <property type="match status" value="1"/>
</dbReference>
<proteinExistence type="inferred from homology"/>
<evidence type="ECO:0000256" key="1">
    <source>
        <dbReference type="ARBA" id="ARBA00006538"/>
    </source>
</evidence>